<dbReference type="PANTHER" id="PTHR42951">
    <property type="entry name" value="METALLO-BETA-LACTAMASE DOMAIN-CONTAINING"/>
    <property type="match status" value="1"/>
</dbReference>
<feature type="signal peptide" evidence="2">
    <location>
        <begin position="1"/>
        <end position="30"/>
    </location>
</feature>
<feature type="chain" id="PRO_5007506838" description="Metallo-beta-lactamase domain-containing protein" evidence="2">
    <location>
        <begin position="31"/>
        <end position="318"/>
    </location>
</feature>
<proteinExistence type="inferred from homology"/>
<dbReference type="KEGG" id="gph:GEMMAAP_15420"/>
<dbReference type="InterPro" id="IPR050855">
    <property type="entry name" value="NDM-1-like"/>
</dbReference>
<dbReference type="eggNOG" id="COG0491">
    <property type="taxonomic scope" value="Bacteria"/>
</dbReference>
<dbReference type="STRING" id="1379270.GEMMAAP_15420"/>
<gene>
    <name evidence="4" type="ORF">GEMMAAP_15420</name>
</gene>
<evidence type="ECO:0000259" key="3">
    <source>
        <dbReference type="SMART" id="SM00849"/>
    </source>
</evidence>
<dbReference type="OrthoDB" id="9769598at2"/>
<dbReference type="InterPro" id="IPR001279">
    <property type="entry name" value="Metallo-B-lactamas"/>
</dbReference>
<evidence type="ECO:0000313" key="5">
    <source>
        <dbReference type="Proteomes" id="UP000076404"/>
    </source>
</evidence>
<reference evidence="4 5" key="2">
    <citation type="journal article" date="2016" name="Environ. Microbiol. Rep.">
        <title>Metagenomic evidence for the presence of phototrophic Gemmatimonadetes bacteria in diverse environments.</title>
        <authorList>
            <person name="Zeng Y."/>
            <person name="Baumbach J."/>
            <person name="Barbosa E.G."/>
            <person name="Azevedo V."/>
            <person name="Zhang C."/>
            <person name="Koblizek M."/>
        </authorList>
    </citation>
    <scope>NUCLEOTIDE SEQUENCE [LARGE SCALE GENOMIC DNA]</scope>
    <source>
        <strain evidence="4 5">AP64</strain>
    </source>
</reference>
<dbReference type="PANTHER" id="PTHR42951:SF4">
    <property type="entry name" value="ACYL-COENZYME A THIOESTERASE MBLAC2"/>
    <property type="match status" value="1"/>
</dbReference>
<name>A0A143BMU2_9BACT</name>
<protein>
    <recommendedName>
        <fullName evidence="3">Metallo-beta-lactamase domain-containing protein</fullName>
    </recommendedName>
</protein>
<accession>A0A143BMU2</accession>
<dbReference type="AlphaFoldDB" id="A0A143BMU2"/>
<evidence type="ECO:0000313" key="4">
    <source>
        <dbReference type="EMBL" id="AMW05810.1"/>
    </source>
</evidence>
<dbReference type="Gene3D" id="3.60.15.10">
    <property type="entry name" value="Ribonuclease Z/Hydroxyacylglutathione hydrolase-like"/>
    <property type="match status" value="1"/>
</dbReference>
<comment type="similarity">
    <text evidence="1">Belongs to the metallo-beta-lactamase superfamily. Class-B beta-lactamase family.</text>
</comment>
<dbReference type="SUPFAM" id="SSF56281">
    <property type="entry name" value="Metallo-hydrolase/oxidoreductase"/>
    <property type="match status" value="1"/>
</dbReference>
<dbReference type="InterPro" id="IPR036866">
    <property type="entry name" value="RibonucZ/Hydroxyglut_hydro"/>
</dbReference>
<dbReference type="SMART" id="SM00849">
    <property type="entry name" value="Lactamase_B"/>
    <property type="match status" value="1"/>
</dbReference>
<reference evidence="4 5" key="1">
    <citation type="journal article" date="2014" name="Proc. Natl. Acad. Sci. U.S.A.">
        <title>Functional type 2 photosynthetic reaction centers found in the rare bacterial phylum Gemmatimonadetes.</title>
        <authorList>
            <person name="Zeng Y."/>
            <person name="Feng F."/>
            <person name="Medova H."/>
            <person name="Dean J."/>
            <person name="Koblizek M."/>
        </authorList>
    </citation>
    <scope>NUCLEOTIDE SEQUENCE [LARGE SCALE GENOMIC DNA]</scope>
    <source>
        <strain evidence="4 5">AP64</strain>
    </source>
</reference>
<organism evidence="4 5">
    <name type="scientific">Gemmatimonas phototrophica</name>
    <dbReference type="NCBI Taxonomy" id="1379270"/>
    <lineage>
        <taxon>Bacteria</taxon>
        <taxon>Pseudomonadati</taxon>
        <taxon>Gemmatimonadota</taxon>
        <taxon>Gemmatimonadia</taxon>
        <taxon>Gemmatimonadales</taxon>
        <taxon>Gemmatimonadaceae</taxon>
        <taxon>Gemmatimonas</taxon>
    </lineage>
</organism>
<dbReference type="GO" id="GO:0017001">
    <property type="term" value="P:antibiotic catabolic process"/>
    <property type="evidence" value="ECO:0007669"/>
    <property type="project" value="UniProtKB-ARBA"/>
</dbReference>
<sequence length="318" mass="34817">MVNSLPRRLVSMLFLAATAVSVFAPWTASAQVRTADPALRGVPLTDFPRFVKLSKHVYGYEEIRQPGFTTVSLIVLGKDGVLIADAQGSAAATQTMLDRIRTITPLPIKWYVVGSDHGDHTAGNHVLPGGLTWVVHPTSLAQLKRDSAAATAGRTVVVPPTAMTGSEQTIDLGTTQVVVRFLGRAHTGGDLMVHLPKEQILFMSEAFLNRVFPAMRSAYPTEWARTVDAALALPRVKRFVPGHGFIEKDKRSREELITFRDAITSVIAESKRLKTLGLTLEEATKRANWGDVGTWFLADQQAPIAIRRVWAEMDAGNR</sequence>
<keyword evidence="5" id="KW-1185">Reference proteome</keyword>
<dbReference type="RefSeq" id="WP_026848475.1">
    <property type="nucleotide sequence ID" value="NZ_CP011454.1"/>
</dbReference>
<keyword evidence="2" id="KW-0732">Signal</keyword>
<dbReference type="Proteomes" id="UP000076404">
    <property type="component" value="Chromosome"/>
</dbReference>
<evidence type="ECO:0000256" key="1">
    <source>
        <dbReference type="ARBA" id="ARBA00005250"/>
    </source>
</evidence>
<feature type="domain" description="Metallo-beta-lactamase" evidence="3">
    <location>
        <begin position="69"/>
        <end position="243"/>
    </location>
</feature>
<dbReference type="EMBL" id="CP011454">
    <property type="protein sequence ID" value="AMW05810.1"/>
    <property type="molecule type" value="Genomic_DNA"/>
</dbReference>
<evidence type="ECO:0000256" key="2">
    <source>
        <dbReference type="SAM" id="SignalP"/>
    </source>
</evidence>
<dbReference type="CDD" id="cd16282">
    <property type="entry name" value="metallo-hydrolase-like_MBL-fold"/>
    <property type="match status" value="1"/>
</dbReference>